<dbReference type="PROSITE" id="PS50234">
    <property type="entry name" value="VWFA"/>
    <property type="match status" value="1"/>
</dbReference>
<accession>A0A644Z969</accession>
<evidence type="ECO:0000313" key="2">
    <source>
        <dbReference type="EMBL" id="MPM37197.1"/>
    </source>
</evidence>
<dbReference type="InterPro" id="IPR036465">
    <property type="entry name" value="vWFA_dom_sf"/>
</dbReference>
<protein>
    <recommendedName>
        <fullName evidence="1">VWFA domain-containing protein</fullName>
    </recommendedName>
</protein>
<dbReference type="InterPro" id="IPR051928">
    <property type="entry name" value="NorD/CobT"/>
</dbReference>
<sequence length="179" mass="19785">MGLLLDESGSMCSCDRATYARATAIILYDFCQALGIPITVYGHSTGSGVDLYSYAEFDAIDRDDRYRMMDISSRGSNRDGAALRYVAEALTHRTEDVKLLILVSDGQPADSGYYGTAAEEDLRGIKQEYQRKGILFVAAAIGSDKENIERIYGDAYMDITDLNKLPVKLAGVIKRFIRV</sequence>
<dbReference type="SUPFAM" id="SSF53300">
    <property type="entry name" value="vWA-like"/>
    <property type="match status" value="1"/>
</dbReference>
<dbReference type="Gene3D" id="3.40.50.410">
    <property type="entry name" value="von Willebrand factor, type A domain"/>
    <property type="match status" value="1"/>
</dbReference>
<dbReference type="InterPro" id="IPR002035">
    <property type="entry name" value="VWF_A"/>
</dbReference>
<dbReference type="PANTHER" id="PTHR41248">
    <property type="entry name" value="NORD PROTEIN"/>
    <property type="match status" value="1"/>
</dbReference>
<dbReference type="AlphaFoldDB" id="A0A644Z969"/>
<dbReference type="PANTHER" id="PTHR41248:SF1">
    <property type="entry name" value="NORD PROTEIN"/>
    <property type="match status" value="1"/>
</dbReference>
<comment type="caution">
    <text evidence="2">The sequence shown here is derived from an EMBL/GenBank/DDBJ whole genome shotgun (WGS) entry which is preliminary data.</text>
</comment>
<dbReference type="EMBL" id="VSSQ01007861">
    <property type="protein sequence ID" value="MPM37197.1"/>
    <property type="molecule type" value="Genomic_DNA"/>
</dbReference>
<dbReference type="InterPro" id="IPR025861">
    <property type="entry name" value="CobT_VWA_dom"/>
</dbReference>
<reference evidence="2" key="1">
    <citation type="submission" date="2019-08" db="EMBL/GenBank/DDBJ databases">
        <authorList>
            <person name="Kucharzyk K."/>
            <person name="Murdoch R.W."/>
            <person name="Higgins S."/>
            <person name="Loffler F."/>
        </authorList>
    </citation>
    <scope>NUCLEOTIDE SEQUENCE</scope>
</reference>
<feature type="domain" description="VWFA" evidence="1">
    <location>
        <begin position="1"/>
        <end position="179"/>
    </location>
</feature>
<name>A0A644Z969_9ZZZZ</name>
<proteinExistence type="predicted"/>
<gene>
    <name evidence="2" type="ORF">SDC9_83804</name>
</gene>
<organism evidence="2">
    <name type="scientific">bioreactor metagenome</name>
    <dbReference type="NCBI Taxonomy" id="1076179"/>
    <lineage>
        <taxon>unclassified sequences</taxon>
        <taxon>metagenomes</taxon>
        <taxon>ecological metagenomes</taxon>
    </lineage>
</organism>
<evidence type="ECO:0000259" key="1">
    <source>
        <dbReference type="PROSITE" id="PS50234"/>
    </source>
</evidence>
<dbReference type="Pfam" id="PF11775">
    <property type="entry name" value="CobT_C"/>
    <property type="match status" value="1"/>
</dbReference>